<sequence>MATAAAAPFQLEERQSNACQQALAELNQASSYYSSVAAKWNGEAAIALRKDIQRVQEATTNIHQLCSQMDQIISNSRQTYQSAESQNANNWQ</sequence>
<dbReference type="EMBL" id="JACBAG010001678">
    <property type="protein sequence ID" value="KAF7184038.1"/>
    <property type="molecule type" value="Genomic_DNA"/>
</dbReference>
<dbReference type="Proteomes" id="UP000641853">
    <property type="component" value="Unassembled WGS sequence"/>
</dbReference>
<evidence type="ECO:0000313" key="4">
    <source>
        <dbReference type="Proteomes" id="UP000654922"/>
    </source>
</evidence>
<dbReference type="SUPFAM" id="SSF140453">
    <property type="entry name" value="EsxAB dimer-like"/>
    <property type="match status" value="1"/>
</dbReference>
<accession>A0A8H6V0Z3</accession>
<protein>
    <recommendedName>
        <fullName evidence="5">ESAT-6-like protein</fullName>
    </recommendedName>
</protein>
<name>A0A8H6V0Z3_9EURO</name>
<dbReference type="Gene3D" id="1.10.287.1060">
    <property type="entry name" value="ESAT-6-like"/>
    <property type="match status" value="1"/>
</dbReference>
<evidence type="ECO:0000313" key="2">
    <source>
        <dbReference type="EMBL" id="KAF7184038.1"/>
    </source>
</evidence>
<dbReference type="AlphaFoldDB" id="A0A8H6V0Z3"/>
<evidence type="ECO:0000313" key="3">
    <source>
        <dbReference type="Proteomes" id="UP000641853"/>
    </source>
</evidence>
<gene>
    <name evidence="1" type="ORF">CNMCM5623_006259</name>
    <name evidence="2" type="ORF">CNMCM7691_004597</name>
</gene>
<proteinExistence type="predicted"/>
<reference evidence="1" key="1">
    <citation type="submission" date="2020-06" db="EMBL/GenBank/DDBJ databases">
        <title>Draft genome sequences of strains closely related to Aspergillus parafelis and Aspergillus hiratsukae.</title>
        <authorList>
            <person name="Dos Santos R.A.C."/>
            <person name="Rivero-Menendez O."/>
            <person name="Steenwyk J.L."/>
            <person name="Mead M.E."/>
            <person name="Goldman G.H."/>
            <person name="Alastruey-Izquierdo A."/>
            <person name="Rokas A."/>
        </authorList>
    </citation>
    <scope>NUCLEOTIDE SEQUENCE</scope>
    <source>
        <strain evidence="1">CNM-CM5623</strain>
        <strain evidence="2">CNM-CM7691</strain>
    </source>
</reference>
<dbReference type="InterPro" id="IPR036689">
    <property type="entry name" value="ESAT-6-like_sf"/>
</dbReference>
<evidence type="ECO:0008006" key="5">
    <source>
        <dbReference type="Google" id="ProtNLM"/>
    </source>
</evidence>
<organism evidence="1 4">
    <name type="scientific">Aspergillus felis</name>
    <dbReference type="NCBI Taxonomy" id="1287682"/>
    <lineage>
        <taxon>Eukaryota</taxon>
        <taxon>Fungi</taxon>
        <taxon>Dikarya</taxon>
        <taxon>Ascomycota</taxon>
        <taxon>Pezizomycotina</taxon>
        <taxon>Eurotiomycetes</taxon>
        <taxon>Eurotiomycetidae</taxon>
        <taxon>Eurotiales</taxon>
        <taxon>Aspergillaceae</taxon>
        <taxon>Aspergillus</taxon>
        <taxon>Aspergillus subgen. Fumigati</taxon>
    </lineage>
</organism>
<comment type="caution">
    <text evidence="1">The sequence shown here is derived from an EMBL/GenBank/DDBJ whole genome shotgun (WGS) entry which is preliminary data.</text>
</comment>
<dbReference type="OrthoDB" id="4525584at2759"/>
<keyword evidence="3" id="KW-1185">Reference proteome</keyword>
<dbReference type="Proteomes" id="UP000654922">
    <property type="component" value="Unassembled WGS sequence"/>
</dbReference>
<evidence type="ECO:0000313" key="1">
    <source>
        <dbReference type="EMBL" id="KAF7173997.1"/>
    </source>
</evidence>
<dbReference type="EMBL" id="JACBAE010001029">
    <property type="protein sequence ID" value="KAF7173997.1"/>
    <property type="molecule type" value="Genomic_DNA"/>
</dbReference>